<name>A0ABW8NI95_9GAMM</name>
<evidence type="ECO:0000256" key="1">
    <source>
        <dbReference type="ARBA" id="ARBA00023002"/>
    </source>
</evidence>
<evidence type="ECO:0000259" key="4">
    <source>
        <dbReference type="Pfam" id="PF00171"/>
    </source>
</evidence>
<dbReference type="PROSITE" id="PS00070">
    <property type="entry name" value="ALDEHYDE_DEHYDR_CYS"/>
    <property type="match status" value="1"/>
</dbReference>
<reference evidence="5 6" key="1">
    <citation type="submission" date="2024-03" db="EMBL/GenBank/DDBJ databases">
        <title>High-quality draft genome sequence of Oceanobacter sp. wDCs-4.</title>
        <authorList>
            <person name="Dong C."/>
        </authorList>
    </citation>
    <scope>NUCLEOTIDE SEQUENCE [LARGE SCALE GENOMIC DNA]</scope>
    <source>
        <strain evidence="6">wDCs-4</strain>
    </source>
</reference>
<evidence type="ECO:0000313" key="5">
    <source>
        <dbReference type="EMBL" id="MFK4752455.1"/>
    </source>
</evidence>
<keyword evidence="6" id="KW-1185">Reference proteome</keyword>
<dbReference type="InterPro" id="IPR015590">
    <property type="entry name" value="Aldehyde_DH_dom"/>
</dbReference>
<comment type="similarity">
    <text evidence="3">Belongs to the aldehyde dehydrogenase family.</text>
</comment>
<dbReference type="SUPFAM" id="SSF53720">
    <property type="entry name" value="ALDH-like"/>
    <property type="match status" value="1"/>
</dbReference>
<evidence type="ECO:0000313" key="6">
    <source>
        <dbReference type="Proteomes" id="UP001620597"/>
    </source>
</evidence>
<dbReference type="Pfam" id="PF00171">
    <property type="entry name" value="Aldedh"/>
    <property type="match status" value="1"/>
</dbReference>
<protein>
    <submittedName>
        <fullName evidence="5">Aldehyde dehydrogenase family protein</fullName>
    </submittedName>
</protein>
<feature type="active site" evidence="2">
    <location>
        <position position="243"/>
    </location>
</feature>
<dbReference type="InterPro" id="IPR016160">
    <property type="entry name" value="Ald_DH_CS_CYS"/>
</dbReference>
<dbReference type="Gene3D" id="3.40.605.10">
    <property type="entry name" value="Aldehyde Dehydrogenase, Chain A, domain 1"/>
    <property type="match status" value="1"/>
</dbReference>
<evidence type="ECO:0000256" key="3">
    <source>
        <dbReference type="RuleBase" id="RU003345"/>
    </source>
</evidence>
<accession>A0ABW8NI95</accession>
<dbReference type="Gene3D" id="3.40.309.10">
    <property type="entry name" value="Aldehyde Dehydrogenase, Chain A, domain 2"/>
    <property type="match status" value="1"/>
</dbReference>
<dbReference type="InterPro" id="IPR016162">
    <property type="entry name" value="Ald_DH_N"/>
</dbReference>
<evidence type="ECO:0000256" key="2">
    <source>
        <dbReference type="PROSITE-ProRule" id="PRU10007"/>
    </source>
</evidence>
<dbReference type="RefSeq" id="WP_369857938.1">
    <property type="nucleotide sequence ID" value="NZ_JBBKTX010000009.1"/>
</dbReference>
<feature type="domain" description="Aldehyde dehydrogenase" evidence="4">
    <location>
        <begin position="17"/>
        <end position="466"/>
    </location>
</feature>
<dbReference type="InterPro" id="IPR029510">
    <property type="entry name" value="Ald_DH_CS_GLU"/>
</dbReference>
<dbReference type="PROSITE" id="PS00687">
    <property type="entry name" value="ALDEHYDE_DEHYDR_GLU"/>
    <property type="match status" value="1"/>
</dbReference>
<gene>
    <name evidence="5" type="ORF">WG929_08545</name>
</gene>
<dbReference type="Proteomes" id="UP001620597">
    <property type="component" value="Unassembled WGS sequence"/>
</dbReference>
<dbReference type="InterPro" id="IPR044086">
    <property type="entry name" value="LUC3-like"/>
</dbReference>
<dbReference type="InterPro" id="IPR016161">
    <property type="entry name" value="Ald_DH/histidinol_DH"/>
</dbReference>
<proteinExistence type="inferred from homology"/>
<comment type="caution">
    <text evidence="5">The sequence shown here is derived from an EMBL/GenBank/DDBJ whole genome shotgun (WGS) entry which is preliminary data.</text>
</comment>
<organism evidence="5 6">
    <name type="scientific">Oceanobacter antarcticus</name>
    <dbReference type="NCBI Taxonomy" id="3133425"/>
    <lineage>
        <taxon>Bacteria</taxon>
        <taxon>Pseudomonadati</taxon>
        <taxon>Pseudomonadota</taxon>
        <taxon>Gammaproteobacteria</taxon>
        <taxon>Oceanospirillales</taxon>
        <taxon>Oceanospirillaceae</taxon>
        <taxon>Oceanobacter</taxon>
    </lineage>
</organism>
<keyword evidence="1 3" id="KW-0560">Oxidoreductase</keyword>
<sequence>MYRFDNYINGIPADISASFQVFNPSTTEIAGHAPKADTTILEQAVAAAHAAFPVWSAIEDQQRQQYCQAIATKLEEHHQELATILTSEQGKPMQGTGSMFEVGGAIAWTQYTASLEMPVEVLQDDETGKVEMHRKPIGVIGSITPWNWPLMIAVWHIIPAIRSGNTVVCKPSPLTPLSTLRMIELMNEVLPAGVVNSITGGDELGAAMSAHEQIGKIVFTGSIETGKKVMSSSAETLKRLTLELGGNDAGIVLPDSDPTEIAPGLFWGAFLNNGQTCAALKRLYVHESIYSKVCTALAEFASTVTVGDGFHQDSELGPIQNRMQFNKVNQLVKDSVNQGGKLLTGGPVSDNNTLFFPVTLIATSNPNDPLVREEQFGPALPIIPYSDINDAIAAANDNPTGLGGSVWSTDINAAKNIAFRMECGSVWINKHGAIQPNAPFGGIKSSGIGVEFGKEGLLANTNIQVVFS</sequence>
<dbReference type="PANTHER" id="PTHR11699">
    <property type="entry name" value="ALDEHYDE DEHYDROGENASE-RELATED"/>
    <property type="match status" value="1"/>
</dbReference>
<dbReference type="InterPro" id="IPR016163">
    <property type="entry name" value="Ald_DH_C"/>
</dbReference>
<dbReference type="CDD" id="cd07106">
    <property type="entry name" value="ALDH_AldA-AAD23400"/>
    <property type="match status" value="1"/>
</dbReference>
<dbReference type="EMBL" id="JBBKTX010000009">
    <property type="protein sequence ID" value="MFK4752455.1"/>
    <property type="molecule type" value="Genomic_DNA"/>
</dbReference>